<dbReference type="GO" id="GO:0043495">
    <property type="term" value="F:protein-membrane adaptor activity"/>
    <property type="evidence" value="ECO:0007669"/>
    <property type="project" value="TreeGrafter"/>
</dbReference>
<evidence type="ECO:0000256" key="10">
    <source>
        <dbReference type="ARBA" id="ARBA00024479"/>
    </source>
</evidence>
<evidence type="ECO:0000256" key="2">
    <source>
        <dbReference type="ARBA" id="ARBA00004623"/>
    </source>
</evidence>
<evidence type="ECO:0000256" key="4">
    <source>
        <dbReference type="ARBA" id="ARBA00018070"/>
    </source>
</evidence>
<dbReference type="GO" id="GO:0000045">
    <property type="term" value="P:autophagosome assembly"/>
    <property type="evidence" value="ECO:0007669"/>
    <property type="project" value="TreeGrafter"/>
</dbReference>
<comment type="catalytic activity">
    <reaction evidence="10">
        <text>a 1,2-diacyl-sn-glycero-3-phospho-L-serine(in) = a 1,2-diacyl-sn-glycero-3-phospho-L-serine(out)</text>
        <dbReference type="Rhea" id="RHEA:38663"/>
        <dbReference type="ChEBI" id="CHEBI:57262"/>
    </reaction>
</comment>
<evidence type="ECO:0000313" key="14">
    <source>
        <dbReference type="EMBL" id="CAE6406440.1"/>
    </source>
</evidence>
<organism evidence="14 15">
    <name type="scientific">Rhizoctonia solani</name>
    <dbReference type="NCBI Taxonomy" id="456999"/>
    <lineage>
        <taxon>Eukaryota</taxon>
        <taxon>Fungi</taxon>
        <taxon>Dikarya</taxon>
        <taxon>Basidiomycota</taxon>
        <taxon>Agaricomycotina</taxon>
        <taxon>Agaricomycetes</taxon>
        <taxon>Cantharellales</taxon>
        <taxon>Ceratobasidiaceae</taxon>
        <taxon>Rhizoctonia</taxon>
    </lineage>
</organism>
<dbReference type="GO" id="GO:0034727">
    <property type="term" value="P:piecemeal microautophagy of the nucleus"/>
    <property type="evidence" value="ECO:0007669"/>
    <property type="project" value="TreeGrafter"/>
</dbReference>
<comment type="subcellular location">
    <subcellularLocation>
        <location evidence="1">Endoplasmic reticulum membrane</location>
        <topology evidence="1">Peripheral membrane protein</topology>
    </subcellularLocation>
    <subcellularLocation>
        <location evidence="2">Preautophagosomal structure membrane</location>
        <topology evidence="2">Peripheral membrane protein</topology>
    </subcellularLocation>
</comment>
<feature type="compositionally biased region" description="Polar residues" evidence="13">
    <location>
        <begin position="726"/>
        <end position="736"/>
    </location>
</feature>
<keyword evidence="8" id="KW-0445">Lipid transport</keyword>
<protein>
    <recommendedName>
        <fullName evidence="4">Autophagy-related protein 2</fullName>
    </recommendedName>
</protein>
<evidence type="ECO:0000256" key="8">
    <source>
        <dbReference type="ARBA" id="ARBA00023055"/>
    </source>
</evidence>
<feature type="compositionally biased region" description="Basic and acidic residues" evidence="13">
    <location>
        <begin position="416"/>
        <end position="428"/>
    </location>
</feature>
<dbReference type="PANTHER" id="PTHR13190">
    <property type="entry name" value="AUTOPHAGY-RELATED 2, ISOFORM A"/>
    <property type="match status" value="1"/>
</dbReference>
<evidence type="ECO:0000256" key="9">
    <source>
        <dbReference type="ARBA" id="ARBA00023136"/>
    </source>
</evidence>
<comment type="caution">
    <text evidence="14">The sequence shown here is derived from an EMBL/GenBank/DDBJ whole genome shotgun (WGS) entry which is preliminary data.</text>
</comment>
<feature type="region of interest" description="Disordered" evidence="13">
    <location>
        <begin position="1411"/>
        <end position="1434"/>
    </location>
</feature>
<keyword evidence="7" id="KW-0072">Autophagy</keyword>
<dbReference type="GO" id="GO:0000422">
    <property type="term" value="P:autophagy of mitochondrion"/>
    <property type="evidence" value="ECO:0007669"/>
    <property type="project" value="TreeGrafter"/>
</dbReference>
<evidence type="ECO:0000256" key="12">
    <source>
        <dbReference type="ARBA" id="ARBA00024631"/>
    </source>
</evidence>
<evidence type="ECO:0000256" key="1">
    <source>
        <dbReference type="ARBA" id="ARBA00004406"/>
    </source>
</evidence>
<dbReference type="EMBL" id="CAJMWQ010000960">
    <property type="protein sequence ID" value="CAE6406440.1"/>
    <property type="molecule type" value="Genomic_DNA"/>
</dbReference>
<evidence type="ECO:0000256" key="3">
    <source>
        <dbReference type="ARBA" id="ARBA00009714"/>
    </source>
</evidence>
<dbReference type="GO" id="GO:0005789">
    <property type="term" value="C:endoplasmic reticulum membrane"/>
    <property type="evidence" value="ECO:0007669"/>
    <property type="project" value="UniProtKB-SubCell"/>
</dbReference>
<evidence type="ECO:0000313" key="15">
    <source>
        <dbReference type="Proteomes" id="UP000663826"/>
    </source>
</evidence>
<evidence type="ECO:0000256" key="6">
    <source>
        <dbReference type="ARBA" id="ARBA00022824"/>
    </source>
</evidence>
<dbReference type="GO" id="GO:0061908">
    <property type="term" value="C:phagophore"/>
    <property type="evidence" value="ECO:0007669"/>
    <property type="project" value="TreeGrafter"/>
</dbReference>
<dbReference type="GO" id="GO:0006869">
    <property type="term" value="P:lipid transport"/>
    <property type="evidence" value="ECO:0007669"/>
    <property type="project" value="UniProtKB-KW"/>
</dbReference>
<evidence type="ECO:0000256" key="11">
    <source>
        <dbReference type="ARBA" id="ARBA00024615"/>
    </source>
</evidence>
<feature type="region of interest" description="Disordered" evidence="13">
    <location>
        <begin position="726"/>
        <end position="753"/>
    </location>
</feature>
<gene>
    <name evidence="14" type="ORF">RDB_LOCUS34676</name>
</gene>
<dbReference type="GO" id="GO:0061709">
    <property type="term" value="P:reticulophagy"/>
    <property type="evidence" value="ECO:0007669"/>
    <property type="project" value="TreeGrafter"/>
</dbReference>
<proteinExistence type="inferred from homology"/>
<dbReference type="GO" id="GO:0061723">
    <property type="term" value="P:glycophagy"/>
    <property type="evidence" value="ECO:0007669"/>
    <property type="project" value="TreeGrafter"/>
</dbReference>
<keyword evidence="6" id="KW-0256">Endoplasmic reticulum</keyword>
<dbReference type="Pfam" id="PF13329">
    <property type="entry name" value="ATG2_CAD"/>
    <property type="match status" value="1"/>
</dbReference>
<dbReference type="PANTHER" id="PTHR13190:SF1">
    <property type="entry name" value="AUTOPHAGY-RELATED 2, ISOFORM A"/>
    <property type="match status" value="1"/>
</dbReference>
<evidence type="ECO:0000256" key="7">
    <source>
        <dbReference type="ARBA" id="ARBA00023006"/>
    </source>
</evidence>
<sequence length="1899" mass="205143">MFSFLRSIALPLPTFGIALPANIQRRFLSFVLKYFLGHLVKPGQLDDHKIDAQIGSGRVEIKDVELDDSAINKLLVGLPVSLRDGTLGNVTVQVPWPNVLAGSLSVSVSGVSLTLVLRRTPTSPSHPTVSTDLSSSVASVVETFVHNDLSEAENNALRQSIHSELPLPSSSIDDDFAMPGAMDPFLDASVAAPMEDSVVLGDEEGVGVLTAVVERLMARFTCSAKDISITLVHEGHASFHLGVSEFTYGDGVSTSNVTKEVSLRGFSISITPLERADPPSVIYSPIGSPGRQGSGESEQENMLQSVASLGDSAMYQSAVSLAQAQTAPVSPTASTRQEQPYSQQILGLSEEPLSITIATRPRDVVPPAPVAPAARQRSPKFSVEAKMGYLACALRPIDVGSILRALAFVAPPPSHTNDRPPPRQETRKGMPTFEGSGRIRGVVLALMLESTRSPSFSRHQLDAEISEFFRQPTRSLSMPHFRAKIESIEPSFDSSGNLSAHVGDISVFRMQGGPNPSSGPLLITDPNLDTQYSINTNAPMFDVMDWTKPSSQTGAPKVSIWRVRALPGQKPKTSGSPAAITVKANKGGDVEVGVTPLHIFLDLRVLEDAIAFSNSIGPTTPDYVNDENDFEANDTTPPTTPRNFRSVADDMERVESKVRDVTITCPLIRVQLRTPSPPSRKQRSGAIVIDLHALKADVASAPLQIRWGRLLVALANLGDTRATTILSVGPSRTPNPNVKPFGGSTPTQKMPDATEPEVSQVIIRTGTPTTLEVQLPALYVLLSKFSIDGLQYWADDATQWAERALGERRLDQSRDPSLIGSRFFARNSSIGTAETVGAGTSQTIISVNLDRAEIQLFVPRQESVESTEALPFEVIALGLEVILEMKPDGKDETRVSASILDTVVRDANGSPLASTILSRTHSLNLAGHAKPVIKVNFNAIADPETGSRENRIKAVLTGITFTLAKTYAWAGDLGEFFKAPPQTFEAVVPTERVRLSLSLVDSCVKLVAPKHPGALVAVIGEVNFNTDVIGNSSETISDAGLHTVTVMLVDEEKPEAADQASITPSKVRFASDVDVWKRRGFASLVVVEELSARIIAKKDSYPPLSVDASCVKIGVLAAADTLGALGSFGADLATMFPKSPAPQKPRVHAIQRTDADKSPRGVLDDVEEHAFDRDYLDPDLGPTLDIITDDVPRNLDYIDESIGVIAGGGVIAALSDEELLSESADEEEMSESILDEDSAIISPAHRSRIYGSMSRITTPEEDTLESREETITLLAESINIVDDYFEHVEPEPLLTTTVEEGLVAFSLNIQNCDVTIRLHDGYDWEKTRIAIEQGRKVVRRRLEKIRQLLASGQVPDESIEDTHAILFNSIYVGLQQDLEDMEPEAMIAAIDQELADDGGDTATVSSWQTLAAGQGARPTHKRQSSKANKKSRRITRSRGPRIEILLKGLSASVSQFGPDEPTAMRTLVTIKDLEILDHIKTSTWNAFLTGMAADSRGNVRETGSNMLRAEFSIVRPIAGNSVEEGRLKVYICFVPGSFGTLNITFKAKILPIRLHVDQDALDFLKKFFMFKDPDAEVKPADGKPAEEMFLQHVEIFPVDLKLDYKPKRVDYRALREGKTIELMNFFHFEGAEMTLRHITLSGITGWARMGDTLNDLWTPDVKATQLAEIVAGIAPFRSLVRVGAGMADLVLLPASAGWRRDRRREKGVRGAAAEAAALGARLATGAQVVLERAESMLGPSTSTGSGFASRPGPGVGAFRGPVTAVPAGGEWDGSASMIATSTFAANEEGDTDEEGSGDERMISRYSQQPRDVTEGVRSGARALRRNATAAAQTILAIPMEVYEQTENEGSLRAVVRAVPIAVLRPMIGATEAVGQTLLGLRNSLDPHVAIDEGAKWKHR</sequence>
<evidence type="ECO:0000256" key="5">
    <source>
        <dbReference type="ARBA" id="ARBA00022448"/>
    </source>
</evidence>
<reference evidence="14" key="1">
    <citation type="submission" date="2021-01" db="EMBL/GenBank/DDBJ databases">
        <authorList>
            <person name="Kaushik A."/>
        </authorList>
    </citation>
    <scope>NUCLEOTIDE SEQUENCE</scope>
    <source>
        <strain evidence="14">AG1-1B</strain>
    </source>
</reference>
<keyword evidence="5" id="KW-0813">Transport</keyword>
<comment type="catalytic activity">
    <reaction evidence="12">
        <text>a 1,2-diacyl-sn-glycero-3-phosphocholine(in) = a 1,2-diacyl-sn-glycero-3-phosphocholine(out)</text>
        <dbReference type="Rhea" id="RHEA:38571"/>
        <dbReference type="ChEBI" id="CHEBI:57643"/>
    </reaction>
</comment>
<comment type="catalytic activity">
    <reaction evidence="11">
        <text>a 1,2-diacyl-sn-glycero-3-phosphoethanolamine(in) = a 1,2-diacyl-sn-glycero-3-phosphoethanolamine(out)</text>
        <dbReference type="Rhea" id="RHEA:38895"/>
        <dbReference type="ChEBI" id="CHEBI:64612"/>
    </reaction>
</comment>
<dbReference type="InterPro" id="IPR026849">
    <property type="entry name" value="ATG2"/>
</dbReference>
<evidence type="ECO:0000256" key="13">
    <source>
        <dbReference type="SAM" id="MobiDB-lite"/>
    </source>
</evidence>
<feature type="region of interest" description="Disordered" evidence="13">
    <location>
        <begin position="412"/>
        <end position="434"/>
    </location>
</feature>
<dbReference type="Proteomes" id="UP000663826">
    <property type="component" value="Unassembled WGS sequence"/>
</dbReference>
<dbReference type="GO" id="GO:0032266">
    <property type="term" value="F:phosphatidylinositol-3-phosphate binding"/>
    <property type="evidence" value="ECO:0007669"/>
    <property type="project" value="TreeGrafter"/>
</dbReference>
<comment type="similarity">
    <text evidence="3">Belongs to the ATG2 family.</text>
</comment>
<name>A0A8H3A8A6_9AGAM</name>
<dbReference type="GO" id="GO:0034045">
    <property type="term" value="C:phagophore assembly site membrane"/>
    <property type="evidence" value="ECO:0007669"/>
    <property type="project" value="UniProtKB-SubCell"/>
</dbReference>
<feature type="compositionally biased region" description="Basic residues" evidence="13">
    <location>
        <begin position="1418"/>
        <end position="1434"/>
    </location>
</feature>
<accession>A0A8H3A8A6</accession>
<keyword evidence="9" id="KW-0472">Membrane</keyword>